<dbReference type="EMBL" id="VSDO01000001">
    <property type="protein sequence ID" value="TYA14432.1"/>
    <property type="molecule type" value="Genomic_DNA"/>
</dbReference>
<dbReference type="RefSeq" id="WP_148449986.1">
    <property type="nucleotide sequence ID" value="NZ_VSDO01000001.1"/>
</dbReference>
<dbReference type="AlphaFoldDB" id="A0A5D0CWU9"/>
<accession>A0A5D0CWU9</accession>
<dbReference type="OrthoDB" id="1633417at2"/>
<dbReference type="InterPro" id="IPR029070">
    <property type="entry name" value="Chitinase_insertion_sf"/>
</dbReference>
<dbReference type="GO" id="GO:0016787">
    <property type="term" value="F:hydrolase activity"/>
    <property type="evidence" value="ECO:0007669"/>
    <property type="project" value="UniProtKB-KW"/>
</dbReference>
<dbReference type="PANTHER" id="PTHR46066:SF2">
    <property type="entry name" value="CHITINASE DOMAIN-CONTAINING PROTEIN 1"/>
    <property type="match status" value="1"/>
</dbReference>
<comment type="caution">
    <text evidence="2">The sequence shown here is derived from an EMBL/GenBank/DDBJ whole genome shotgun (WGS) entry which is preliminary data.</text>
</comment>
<dbReference type="InterPro" id="IPR001223">
    <property type="entry name" value="Glyco_hydro18_cat"/>
</dbReference>
<organism evidence="2 3">
    <name type="scientific">Paenibacillus faecis</name>
    <dbReference type="NCBI Taxonomy" id="862114"/>
    <lineage>
        <taxon>Bacteria</taxon>
        <taxon>Bacillati</taxon>
        <taxon>Bacillota</taxon>
        <taxon>Bacilli</taxon>
        <taxon>Bacillales</taxon>
        <taxon>Paenibacillaceae</taxon>
        <taxon>Paenibacillus</taxon>
    </lineage>
</organism>
<dbReference type="PANTHER" id="PTHR46066">
    <property type="entry name" value="CHITINASE DOMAIN-CONTAINING PROTEIN 1 FAMILY MEMBER"/>
    <property type="match status" value="1"/>
</dbReference>
<proteinExistence type="predicted"/>
<evidence type="ECO:0000313" key="3">
    <source>
        <dbReference type="Proteomes" id="UP000325218"/>
    </source>
</evidence>
<keyword evidence="2" id="KW-0378">Hydrolase</keyword>
<evidence type="ECO:0000313" key="2">
    <source>
        <dbReference type="EMBL" id="TYA14432.1"/>
    </source>
</evidence>
<gene>
    <name evidence="2" type="ORF">FRY98_01720</name>
</gene>
<name>A0A5D0CWU9_9BACL</name>
<sequence>MPAGKGTRIALAAAGLLLLIGAAAVWFFLREGDDHGRPEPSPEDRAEFSAWIVDWQLGAGMEEAQKLTGGTPQGLQLFAVYFDENDGLYFSEDMKKALTRLPELRTEPGAEIGITLVNDIVRSDGSSVQKDPDLINRLVATEQSRGSHIRQIVDTLEQQGLNRVEIDFEKIRQEDWKSVSLFYKELYEALKARGKTLRIVLEPKAPVDSVTLPEGPEYVMMAYNLFGSHSGPGPKADPAFIRKVAGKLKGLPGKPVIALAAGGFDWSASGKVTAVTEKKAEELARTKEASLRRDQDSGSLHFEYTSKDGERHTVWFADHTTLEMWVQTAQEEGITRFSLWRLGELAEETLEYWKEGTDGS</sequence>
<dbReference type="Proteomes" id="UP000325218">
    <property type="component" value="Unassembled WGS sequence"/>
</dbReference>
<dbReference type="GO" id="GO:0005975">
    <property type="term" value="P:carbohydrate metabolic process"/>
    <property type="evidence" value="ECO:0007669"/>
    <property type="project" value="InterPro"/>
</dbReference>
<dbReference type="Gene3D" id="3.10.50.10">
    <property type="match status" value="1"/>
</dbReference>
<dbReference type="SUPFAM" id="SSF51445">
    <property type="entry name" value="(Trans)glycosidases"/>
    <property type="match status" value="1"/>
</dbReference>
<dbReference type="InterPro" id="IPR017853">
    <property type="entry name" value="GH"/>
</dbReference>
<evidence type="ECO:0000259" key="1">
    <source>
        <dbReference type="Pfam" id="PF00704"/>
    </source>
</evidence>
<reference evidence="2 3" key="1">
    <citation type="submission" date="2019-08" db="EMBL/GenBank/DDBJ databases">
        <title>Genome sequencing of Paenibacillus faecis DSM 23593(T).</title>
        <authorList>
            <person name="Kook J.-K."/>
            <person name="Park S.-N."/>
            <person name="Lim Y.K."/>
        </authorList>
    </citation>
    <scope>NUCLEOTIDE SEQUENCE [LARGE SCALE GENOMIC DNA]</scope>
    <source>
        <strain evidence="2 3">DSM 23593</strain>
    </source>
</reference>
<dbReference type="Gene3D" id="3.20.20.80">
    <property type="entry name" value="Glycosidases"/>
    <property type="match status" value="1"/>
</dbReference>
<dbReference type="Pfam" id="PF00704">
    <property type="entry name" value="Glyco_hydro_18"/>
    <property type="match status" value="1"/>
</dbReference>
<feature type="domain" description="GH18" evidence="1">
    <location>
        <begin position="136"/>
        <end position="343"/>
    </location>
</feature>
<protein>
    <submittedName>
        <fullName evidence="2">Glycosyl hydrolase</fullName>
    </submittedName>
</protein>
<keyword evidence="3" id="KW-1185">Reference proteome</keyword>